<sequence>MSRYVLYSSLTAPPASIASVVQAQAAVQSAGMALVGSGGATLIVDGEPAQIEQALQQLPGWAYTAENHEIRTPTPPRHKPR</sequence>
<proteinExistence type="predicted"/>
<evidence type="ECO:0000313" key="3">
    <source>
        <dbReference type="Proteomes" id="UP000035352"/>
    </source>
</evidence>
<name>A0A0G3BQB8_9BURK</name>
<dbReference type="RefSeq" id="WP_047195142.1">
    <property type="nucleotide sequence ID" value="NZ_CP011371.1"/>
</dbReference>
<accession>A0A0G3BQB8</accession>
<dbReference type="Proteomes" id="UP000035352">
    <property type="component" value="Chromosome"/>
</dbReference>
<dbReference type="EMBL" id="CP011371">
    <property type="protein sequence ID" value="AKJ29551.1"/>
    <property type="molecule type" value="Genomic_DNA"/>
</dbReference>
<gene>
    <name evidence="2" type="ORF">AAW51_2860</name>
</gene>
<dbReference type="AlphaFoldDB" id="A0A0G3BQB8"/>
<reference evidence="2 3" key="1">
    <citation type="submission" date="2015-05" db="EMBL/GenBank/DDBJ databases">
        <authorList>
            <person name="Tang B."/>
            <person name="Yu Y."/>
        </authorList>
    </citation>
    <scope>NUCLEOTIDE SEQUENCE [LARGE SCALE GENOMIC DNA]</scope>
    <source>
        <strain evidence="2 3">DSM 7029</strain>
    </source>
</reference>
<evidence type="ECO:0000256" key="1">
    <source>
        <dbReference type="SAM" id="SignalP"/>
    </source>
</evidence>
<keyword evidence="3" id="KW-1185">Reference proteome</keyword>
<feature type="chain" id="PRO_5002552075" description="YCII-related domain-containing protein" evidence="1">
    <location>
        <begin position="26"/>
        <end position="81"/>
    </location>
</feature>
<organism evidence="2 3">
    <name type="scientific">Caldimonas brevitalea</name>
    <dbReference type="NCBI Taxonomy" id="413882"/>
    <lineage>
        <taxon>Bacteria</taxon>
        <taxon>Pseudomonadati</taxon>
        <taxon>Pseudomonadota</taxon>
        <taxon>Betaproteobacteria</taxon>
        <taxon>Burkholderiales</taxon>
        <taxon>Sphaerotilaceae</taxon>
        <taxon>Caldimonas</taxon>
    </lineage>
</organism>
<protein>
    <recommendedName>
        <fullName evidence="4">YCII-related domain-containing protein</fullName>
    </recommendedName>
</protein>
<keyword evidence="1" id="KW-0732">Signal</keyword>
<evidence type="ECO:0008006" key="4">
    <source>
        <dbReference type="Google" id="ProtNLM"/>
    </source>
</evidence>
<feature type="signal peptide" evidence="1">
    <location>
        <begin position="1"/>
        <end position="25"/>
    </location>
</feature>
<evidence type="ECO:0000313" key="2">
    <source>
        <dbReference type="EMBL" id="AKJ29551.1"/>
    </source>
</evidence>
<dbReference type="KEGG" id="pbh:AAW51_2860"/>